<dbReference type="Proteomes" id="UP000228531">
    <property type="component" value="Unassembled WGS sequence"/>
</dbReference>
<dbReference type="OrthoDB" id="7872359at2"/>
<keyword evidence="3" id="KW-1185">Reference proteome</keyword>
<dbReference type="AlphaFoldDB" id="A0A2M8WNF8"/>
<feature type="chain" id="PRO_5014734558" description="Beta-barrel assembly complex subunit BamF" evidence="1">
    <location>
        <begin position="22"/>
        <end position="76"/>
    </location>
</feature>
<dbReference type="RefSeq" id="WP_100367284.1">
    <property type="nucleotide sequence ID" value="NZ_PGTY01000001.1"/>
</dbReference>
<gene>
    <name evidence="2" type="ORF">BC777_1318</name>
</gene>
<reference evidence="2 3" key="1">
    <citation type="submission" date="2017-11" db="EMBL/GenBank/DDBJ databases">
        <title>Genomic Encyclopedia of Archaeal and Bacterial Type Strains, Phase II (KMG-II): From Individual Species to Whole Genera.</title>
        <authorList>
            <person name="Goeker M."/>
        </authorList>
    </citation>
    <scope>NUCLEOTIDE SEQUENCE [LARGE SCALE GENOMIC DNA]</scope>
    <source>
        <strain evidence="2 3">DSM 29128</strain>
    </source>
</reference>
<proteinExistence type="predicted"/>
<feature type="signal peptide" evidence="1">
    <location>
        <begin position="1"/>
        <end position="21"/>
    </location>
</feature>
<evidence type="ECO:0000313" key="3">
    <source>
        <dbReference type="Proteomes" id="UP000228531"/>
    </source>
</evidence>
<name>A0A2M8WNF8_9RHOB</name>
<dbReference type="EMBL" id="PGTY01000001">
    <property type="protein sequence ID" value="PJI92467.1"/>
    <property type="molecule type" value="Genomic_DNA"/>
</dbReference>
<sequence length="76" mass="8019">MRYALITLLLLSACATFPALEGTISDAAREAPYPDLTPLPALPAASGDPEAALQTRVDALQARAARIRQTDIATLQ</sequence>
<evidence type="ECO:0008006" key="4">
    <source>
        <dbReference type="Google" id="ProtNLM"/>
    </source>
</evidence>
<accession>A0A2M8WNF8</accession>
<organism evidence="2 3">
    <name type="scientific">Yoonia maricola</name>
    <dbReference type="NCBI Taxonomy" id="420999"/>
    <lineage>
        <taxon>Bacteria</taxon>
        <taxon>Pseudomonadati</taxon>
        <taxon>Pseudomonadota</taxon>
        <taxon>Alphaproteobacteria</taxon>
        <taxon>Rhodobacterales</taxon>
        <taxon>Paracoccaceae</taxon>
        <taxon>Yoonia</taxon>
    </lineage>
</organism>
<comment type="caution">
    <text evidence="2">The sequence shown here is derived from an EMBL/GenBank/DDBJ whole genome shotgun (WGS) entry which is preliminary data.</text>
</comment>
<evidence type="ECO:0000313" key="2">
    <source>
        <dbReference type="EMBL" id="PJI92467.1"/>
    </source>
</evidence>
<protein>
    <recommendedName>
        <fullName evidence="4">Beta-barrel assembly complex subunit BamF</fullName>
    </recommendedName>
</protein>
<keyword evidence="1" id="KW-0732">Signal</keyword>
<evidence type="ECO:0000256" key="1">
    <source>
        <dbReference type="SAM" id="SignalP"/>
    </source>
</evidence>